<feature type="lipid moiety-binding region" description="S-diacylglycerol cysteine" evidence="7">
    <location>
        <position position="21"/>
    </location>
</feature>
<dbReference type="PROSITE" id="PS51257">
    <property type="entry name" value="PROKAR_LIPOPROTEIN"/>
    <property type="match status" value="1"/>
</dbReference>
<evidence type="ECO:0000256" key="8">
    <source>
        <dbReference type="SAM" id="SignalP"/>
    </source>
</evidence>
<comment type="caution">
    <text evidence="9">The sequence shown here is derived from an EMBL/GenBank/DDBJ whole genome shotgun (WGS) entry which is preliminary data.</text>
</comment>
<evidence type="ECO:0000256" key="3">
    <source>
        <dbReference type="ARBA" id="ARBA00023136"/>
    </source>
</evidence>
<dbReference type="PANTHER" id="PTHR30429">
    <property type="entry name" value="D-METHIONINE-BINDING LIPOPROTEIN METQ"/>
    <property type="match status" value="1"/>
</dbReference>
<organism evidence="9 10">
    <name type="scientific">Paenibacillus roseus</name>
    <dbReference type="NCBI Taxonomy" id="2798579"/>
    <lineage>
        <taxon>Bacteria</taxon>
        <taxon>Bacillati</taxon>
        <taxon>Bacillota</taxon>
        <taxon>Bacilli</taxon>
        <taxon>Bacillales</taxon>
        <taxon>Paenibacillaceae</taxon>
        <taxon>Paenibacillus</taxon>
    </lineage>
</organism>
<dbReference type="PIRSF" id="PIRSF002854">
    <property type="entry name" value="MetQ"/>
    <property type="match status" value="1"/>
</dbReference>
<dbReference type="Gene3D" id="3.40.190.10">
    <property type="entry name" value="Periplasmic binding protein-like II"/>
    <property type="match status" value="2"/>
</dbReference>
<evidence type="ECO:0000313" key="9">
    <source>
        <dbReference type="EMBL" id="MBJ6361792.1"/>
    </source>
</evidence>
<keyword evidence="5 6" id="KW-0449">Lipoprotein</keyword>
<keyword evidence="10" id="KW-1185">Reference proteome</keyword>
<dbReference type="GO" id="GO:0016020">
    <property type="term" value="C:membrane"/>
    <property type="evidence" value="ECO:0007669"/>
    <property type="project" value="UniProtKB-SubCell"/>
</dbReference>
<dbReference type="Pfam" id="PF03180">
    <property type="entry name" value="Lipoprotein_9"/>
    <property type="match status" value="1"/>
</dbReference>
<gene>
    <name evidence="9" type="ORF">JFN88_11000</name>
</gene>
<evidence type="ECO:0000256" key="2">
    <source>
        <dbReference type="ARBA" id="ARBA00022729"/>
    </source>
</evidence>
<evidence type="ECO:0000256" key="5">
    <source>
        <dbReference type="ARBA" id="ARBA00023288"/>
    </source>
</evidence>
<evidence type="ECO:0000256" key="1">
    <source>
        <dbReference type="ARBA" id="ARBA00004635"/>
    </source>
</evidence>
<dbReference type="InterPro" id="IPR004872">
    <property type="entry name" value="Lipoprotein_NlpA"/>
</dbReference>
<reference evidence="9" key="1">
    <citation type="submission" date="2020-12" db="EMBL/GenBank/DDBJ databases">
        <authorList>
            <person name="Huq M.A."/>
        </authorList>
    </citation>
    <scope>NUCLEOTIDE SEQUENCE</scope>
    <source>
        <strain evidence="9">MAHUQ-46</strain>
    </source>
</reference>
<feature type="signal peptide" evidence="8">
    <location>
        <begin position="1"/>
        <end position="19"/>
    </location>
</feature>
<keyword evidence="2 8" id="KW-0732">Signal</keyword>
<dbReference type="AlphaFoldDB" id="A0A934J7G0"/>
<evidence type="ECO:0000256" key="7">
    <source>
        <dbReference type="PIRSR" id="PIRSR002854-1"/>
    </source>
</evidence>
<comment type="similarity">
    <text evidence="6">Belongs to the nlpA lipoprotein family.</text>
</comment>
<name>A0A934J7G0_9BACL</name>
<accession>A0A934J7G0</accession>
<protein>
    <recommendedName>
        <fullName evidence="6">Lipoprotein</fullName>
    </recommendedName>
</protein>
<comment type="subcellular location">
    <subcellularLocation>
        <location evidence="1">Membrane</location>
        <topology evidence="1">Lipid-anchor</topology>
    </subcellularLocation>
</comment>
<proteinExistence type="inferred from homology"/>
<sequence>MKTRAGLISLLILSMAALAACGQADSGTKATTTAASADHPVTVRIGMVDFPPYNEIINLVKDNLKKENINLEIKAFTDVTIPNQALNNKEIDLNYFQSESYLEQFNKSNNMDLVPLTVTFSGIFGLYSKTYKSIDEVPEGATISIPADPANSGRSLALLNEHGLIKLKDGVGVHGSKQDILENKKKYKIVEIDQMLLPQAYNDSDLTAMPSTYALQAKLVPSKDTLIREGAFYGNDFFIVLAARKDSQDDANIQKVANAFQHEDVKKLIREKYGDAFFWKKE</sequence>
<dbReference type="PANTHER" id="PTHR30429:SF1">
    <property type="entry name" value="D-METHIONINE-BINDING LIPOPROTEIN METQ-RELATED"/>
    <property type="match status" value="1"/>
</dbReference>
<keyword evidence="3" id="KW-0472">Membrane</keyword>
<dbReference type="EMBL" id="JAELUP010000052">
    <property type="protein sequence ID" value="MBJ6361792.1"/>
    <property type="molecule type" value="Genomic_DNA"/>
</dbReference>
<dbReference type="Proteomes" id="UP000640274">
    <property type="component" value="Unassembled WGS sequence"/>
</dbReference>
<dbReference type="RefSeq" id="WP_199019345.1">
    <property type="nucleotide sequence ID" value="NZ_JAELUP010000052.1"/>
</dbReference>
<evidence type="ECO:0000256" key="6">
    <source>
        <dbReference type="PIRNR" id="PIRNR002854"/>
    </source>
</evidence>
<feature type="chain" id="PRO_5039050521" description="Lipoprotein" evidence="8">
    <location>
        <begin position="20"/>
        <end position="282"/>
    </location>
</feature>
<evidence type="ECO:0000313" key="10">
    <source>
        <dbReference type="Proteomes" id="UP000640274"/>
    </source>
</evidence>
<keyword evidence="4" id="KW-0564">Palmitate</keyword>
<evidence type="ECO:0000256" key="4">
    <source>
        <dbReference type="ARBA" id="ARBA00023139"/>
    </source>
</evidence>
<dbReference type="SUPFAM" id="SSF53850">
    <property type="entry name" value="Periplasmic binding protein-like II"/>
    <property type="match status" value="1"/>
</dbReference>